<reference evidence="2 3" key="1">
    <citation type="submission" date="2017-03" db="EMBL/GenBank/DDBJ databases">
        <title>WGS assembly of Porphyra umbilicalis.</title>
        <authorList>
            <person name="Brawley S.H."/>
            <person name="Blouin N.A."/>
            <person name="Ficko-Blean E."/>
            <person name="Wheeler G.L."/>
            <person name="Lohr M."/>
            <person name="Goodson H.V."/>
            <person name="Jenkins J.W."/>
            <person name="Blaby-Haas C.E."/>
            <person name="Helliwell K.E."/>
            <person name="Chan C."/>
            <person name="Marriage T."/>
            <person name="Bhattacharya D."/>
            <person name="Klein A.S."/>
            <person name="Badis Y."/>
            <person name="Brodie J."/>
            <person name="Cao Y."/>
            <person name="Collen J."/>
            <person name="Dittami S.M."/>
            <person name="Gachon C.M."/>
            <person name="Green B.R."/>
            <person name="Karpowicz S."/>
            <person name="Kim J.W."/>
            <person name="Kudahl U."/>
            <person name="Lin S."/>
            <person name="Michel G."/>
            <person name="Mittag M."/>
            <person name="Olson B.J."/>
            <person name="Pangilinan J."/>
            <person name="Peng Y."/>
            <person name="Qiu H."/>
            <person name="Shu S."/>
            <person name="Singer J.T."/>
            <person name="Smith A.G."/>
            <person name="Sprecher B.N."/>
            <person name="Wagner V."/>
            <person name="Wang W."/>
            <person name="Wang Z.-Y."/>
            <person name="Yan J."/>
            <person name="Yarish C."/>
            <person name="Zoeuner-Riek S."/>
            <person name="Zhuang Y."/>
            <person name="Zou Y."/>
            <person name="Lindquist E.A."/>
            <person name="Grimwood J."/>
            <person name="Barry K."/>
            <person name="Rokhsar D.S."/>
            <person name="Schmutz J."/>
            <person name="Stiller J.W."/>
            <person name="Grossman A.R."/>
            <person name="Prochnik S.E."/>
        </authorList>
    </citation>
    <scope>NUCLEOTIDE SEQUENCE [LARGE SCALE GENOMIC DNA]</scope>
    <source>
        <strain evidence="2">4086291</strain>
    </source>
</reference>
<feature type="transmembrane region" description="Helical" evidence="1">
    <location>
        <begin position="99"/>
        <end position="129"/>
    </location>
</feature>
<keyword evidence="1" id="KW-0812">Transmembrane</keyword>
<dbReference type="EMBL" id="KV918917">
    <property type="protein sequence ID" value="OSX75158.1"/>
    <property type="molecule type" value="Genomic_DNA"/>
</dbReference>
<feature type="transmembrane region" description="Helical" evidence="1">
    <location>
        <begin position="21"/>
        <end position="47"/>
    </location>
</feature>
<dbReference type="AlphaFoldDB" id="A0A1X6P2U2"/>
<keyword evidence="3" id="KW-1185">Reference proteome</keyword>
<evidence type="ECO:0000313" key="3">
    <source>
        <dbReference type="Proteomes" id="UP000218209"/>
    </source>
</evidence>
<sequence>MARGDAEAASSGDPPAKGPGLILHAVFSALILALALGLAAVGVYNVVKVNGPVLPLTYDGPSFFASAVRLGILGMVLGVGLALLYVAVAVVLSSRRIPVVFAILFVTLQFIAFVLALFLAVSSLLVAAVPLRSAVDAYFSDAWTQTVAASPGDVCGIEAALGCRGYANDQCVECSPDEAVAGACTITDARFCAPCVGGSEAQGRGCRREVEVLVRRWFEPMGILAAVLAGLLFIHMFLLCFV</sequence>
<gene>
    <name evidence="2" type="ORF">BU14_0254s0038</name>
</gene>
<feature type="transmembrane region" description="Helical" evidence="1">
    <location>
        <begin position="221"/>
        <end position="241"/>
    </location>
</feature>
<evidence type="ECO:0000313" key="2">
    <source>
        <dbReference type="EMBL" id="OSX75158.1"/>
    </source>
</evidence>
<evidence type="ECO:0000256" key="1">
    <source>
        <dbReference type="SAM" id="Phobius"/>
    </source>
</evidence>
<organism evidence="2 3">
    <name type="scientific">Porphyra umbilicalis</name>
    <name type="common">Purple laver</name>
    <name type="synonym">Red alga</name>
    <dbReference type="NCBI Taxonomy" id="2786"/>
    <lineage>
        <taxon>Eukaryota</taxon>
        <taxon>Rhodophyta</taxon>
        <taxon>Bangiophyceae</taxon>
        <taxon>Bangiales</taxon>
        <taxon>Bangiaceae</taxon>
        <taxon>Porphyra</taxon>
    </lineage>
</organism>
<keyword evidence="1" id="KW-1133">Transmembrane helix</keyword>
<feature type="transmembrane region" description="Helical" evidence="1">
    <location>
        <begin position="67"/>
        <end position="92"/>
    </location>
</feature>
<accession>A0A1X6P2U2</accession>
<dbReference type="Proteomes" id="UP000218209">
    <property type="component" value="Unassembled WGS sequence"/>
</dbReference>
<name>A0A1X6P2U2_PORUM</name>
<keyword evidence="1" id="KW-0472">Membrane</keyword>
<proteinExistence type="predicted"/>
<protein>
    <submittedName>
        <fullName evidence="2">Uncharacterized protein</fullName>
    </submittedName>
</protein>